<evidence type="ECO:0000259" key="3">
    <source>
        <dbReference type="Pfam" id="PF24850"/>
    </source>
</evidence>
<dbReference type="AlphaFoldDB" id="A0A090D1H5"/>
<dbReference type="GO" id="GO:0016874">
    <property type="term" value="F:ligase activity"/>
    <property type="evidence" value="ECO:0007669"/>
    <property type="project" value="UniProtKB-KW"/>
</dbReference>
<dbReference type="eggNOG" id="COG4365">
    <property type="taxonomic scope" value="Bacteria"/>
</dbReference>
<evidence type="ECO:0000259" key="2">
    <source>
        <dbReference type="Pfam" id="PF10079"/>
    </source>
</evidence>
<dbReference type="Pfam" id="PF10079">
    <property type="entry name" value="Rossmann-like_BshC"/>
    <property type="match status" value="1"/>
</dbReference>
<dbReference type="EMBL" id="CCEJ010000004">
    <property type="protein sequence ID" value="CDR33825.1"/>
    <property type="molecule type" value="Genomic_DNA"/>
</dbReference>
<name>A0A090D1H5_9BACT</name>
<feature type="domain" description="Bacillithiol biosynthesis BshC N-terminal Rossmann-like" evidence="2">
    <location>
        <begin position="16"/>
        <end position="354"/>
    </location>
</feature>
<dbReference type="NCBIfam" id="TIGR03998">
    <property type="entry name" value="thiol_BshC"/>
    <property type="match status" value="1"/>
</dbReference>
<sequence length="449" mass="52257">MEIEKSNLISYSPSERDRLYAYPPSDDKGFNKASEALSKKNYPREALYENLLQYNKEIGALSKKTSQNIEKIKNPLSFSVVGGQQVGLLGGPLYTFFKAISCLLTARQFQAIPIFWIASEDHDIREIDHAIFLDEKGNLLEKRLIFKEKGVFVEDLVLRKEHLDLIKECLELINKPNLMTFFSEGAFFSKAMASFFAESFKEEGLVFIEPAKIRPLALDLFLDEIERFEEVEELFQNIEKKFFSMNLPYPLNHRKVGETHLFFKDENHKRVRILFESGLFKIGDRKFSKKELLDFIRENKGKISPDAALRPLVQCRIFPTAAQIVGPSELEYWSALKPYFDFHQLTMPWLIPRLSITLVPKDAAKELSPDVVQSLNLLIRGESKTLKELKPNLSKFQQHALQNLFHPKLNLQERTYNFFEFQKDLPENLIHKLLKALPWRENHHLYGIL</sequence>
<evidence type="ECO:0008006" key="6">
    <source>
        <dbReference type="Google" id="ProtNLM"/>
    </source>
</evidence>
<dbReference type="RefSeq" id="WP_041017369.1">
    <property type="nucleotide sequence ID" value="NZ_CCEJ010000004.1"/>
</dbReference>
<evidence type="ECO:0000313" key="4">
    <source>
        <dbReference type="EMBL" id="CDR33825.1"/>
    </source>
</evidence>
<organism evidence="4 5">
    <name type="scientific">Candidatus Criblamydia sequanensis CRIB-18</name>
    <dbReference type="NCBI Taxonomy" id="1437425"/>
    <lineage>
        <taxon>Bacteria</taxon>
        <taxon>Pseudomonadati</taxon>
        <taxon>Chlamydiota</taxon>
        <taxon>Chlamydiia</taxon>
        <taxon>Parachlamydiales</taxon>
        <taxon>Candidatus Criblamydiaceae</taxon>
        <taxon>Candidatus Criblamydia</taxon>
    </lineage>
</organism>
<proteinExistence type="predicted"/>
<evidence type="ECO:0000313" key="5">
    <source>
        <dbReference type="Proteomes" id="UP000031552"/>
    </source>
</evidence>
<dbReference type="InterPro" id="IPR055398">
    <property type="entry name" value="Rossmann-like_BshC"/>
</dbReference>
<dbReference type="InterPro" id="IPR055399">
    <property type="entry name" value="CC_BshC"/>
</dbReference>
<gene>
    <name evidence="4" type="ORF">CSEC_0998</name>
</gene>
<feature type="domain" description="Bacillithiol biosynthesis BshC C-terminal coiled-coil" evidence="3">
    <location>
        <begin position="397"/>
        <end position="441"/>
    </location>
</feature>
<dbReference type="STRING" id="1437425.CSEC_0998"/>
<keyword evidence="5" id="KW-1185">Reference proteome</keyword>
<comment type="caution">
    <text evidence="4">The sequence shown here is derived from an EMBL/GenBank/DDBJ whole genome shotgun (WGS) entry which is preliminary data.</text>
</comment>
<dbReference type="Proteomes" id="UP000031552">
    <property type="component" value="Unassembled WGS sequence"/>
</dbReference>
<dbReference type="InterPro" id="IPR011199">
    <property type="entry name" value="Bacillithiol_biosynth_BshC"/>
</dbReference>
<reference evidence="4" key="1">
    <citation type="submission" date="2013-12" db="EMBL/GenBank/DDBJ databases">
        <authorList>
            <person name="Linke B."/>
        </authorList>
    </citation>
    <scope>NUCLEOTIDE SEQUENCE [LARGE SCALE GENOMIC DNA]</scope>
    <source>
        <strain evidence="4">CRIB-18</strain>
    </source>
</reference>
<protein>
    <recommendedName>
        <fullName evidence="6">Cysteine ligase BshC</fullName>
    </recommendedName>
</protein>
<keyword evidence="1" id="KW-0436">Ligase</keyword>
<reference evidence="4" key="2">
    <citation type="submission" date="2014-09" db="EMBL/GenBank/DDBJ databases">
        <title>Criblamydia sequanensis harbors a mega-plasmid encoding arsenite resistance.</title>
        <authorList>
            <person name="Bertelli C."/>
            <person name="Goesmann A."/>
            <person name="Greub G."/>
        </authorList>
    </citation>
    <scope>NUCLEOTIDE SEQUENCE [LARGE SCALE GENOMIC DNA]</scope>
    <source>
        <strain evidence="4">CRIB-18</strain>
    </source>
</reference>
<dbReference type="OrthoDB" id="9765151at2"/>
<dbReference type="Pfam" id="PF24850">
    <property type="entry name" value="CC_BshC"/>
    <property type="match status" value="1"/>
</dbReference>
<accession>A0A090D1H5</accession>
<evidence type="ECO:0000256" key="1">
    <source>
        <dbReference type="ARBA" id="ARBA00022598"/>
    </source>
</evidence>